<dbReference type="Proteomes" id="UP001628124">
    <property type="component" value="Unassembled WGS sequence"/>
</dbReference>
<accession>A0ABP9TTC3</accession>
<keyword evidence="2" id="KW-1185">Reference proteome</keyword>
<protein>
    <submittedName>
        <fullName evidence="1">Uncharacterized protein</fullName>
    </submittedName>
</protein>
<proteinExistence type="predicted"/>
<evidence type="ECO:0000313" key="1">
    <source>
        <dbReference type="EMBL" id="GAA5252489.1"/>
    </source>
</evidence>
<organism evidence="1 2">
    <name type="scientific">Candidatus Rickettsia kedanie</name>
    <dbReference type="NCBI Taxonomy" id="3115352"/>
    <lineage>
        <taxon>Bacteria</taxon>
        <taxon>Pseudomonadati</taxon>
        <taxon>Pseudomonadota</taxon>
        <taxon>Alphaproteobacteria</taxon>
        <taxon>Rickettsiales</taxon>
        <taxon>Rickettsiaceae</taxon>
        <taxon>Rickettsieae</taxon>
        <taxon>Rickettsia</taxon>
        <taxon>spotted fever group</taxon>
    </lineage>
</organism>
<sequence>MFLHVFHRNIIKTHIKFRLNKHYPITIIEYRSLSLPDKIIPRWSFDFQFVLSSPNGDKMEAKDNAYLGINYNLEGKICKLTVPNPPIVS</sequence>
<evidence type="ECO:0000313" key="2">
    <source>
        <dbReference type="Proteomes" id="UP001628124"/>
    </source>
</evidence>
<name>A0ABP9TTC3_9RICK</name>
<dbReference type="EMBL" id="BAABMM010000031">
    <property type="protein sequence ID" value="GAA5252489.1"/>
    <property type="molecule type" value="Genomic_DNA"/>
</dbReference>
<comment type="caution">
    <text evidence="1">The sequence shown here is derived from an EMBL/GenBank/DDBJ whole genome shotgun (WGS) entry which is preliminary data.</text>
</comment>
<reference evidence="1 2" key="1">
    <citation type="journal article" date="2024" name="Microbiol. Immunol.">
        <title>Discovery of a novel spotted fever group Rickettsia, 'Candidatus Rickettsia kedanie,' in unfed larval chigger mites, Leptotrombidium scutellare.</title>
        <authorList>
            <person name="Ogawa M."/>
            <person name="Matsutani M."/>
            <person name="Katayama T."/>
            <person name="Takada N."/>
            <person name="Noda S."/>
            <person name="Takahashi M."/>
            <person name="Kageyama D."/>
            <person name="Hanaoka N."/>
            <person name="Ebihara H."/>
        </authorList>
    </citation>
    <scope>NUCLEOTIDE SEQUENCE [LARGE SCALE GENOMIC DNA]</scope>
    <source>
        <strain evidence="1 2">KNCP2-13</strain>
    </source>
</reference>
<gene>
    <name evidence="1" type="ORF">KNCP2_07770</name>
</gene>